<dbReference type="OMA" id="WDWLAHI"/>
<dbReference type="SUPFAM" id="SSF47336">
    <property type="entry name" value="ACP-like"/>
    <property type="match status" value="1"/>
</dbReference>
<dbReference type="VEuPathDB" id="AmoebaDB:NAEGRDRAFT_75808"/>
<dbReference type="eggNOG" id="KOG1179">
    <property type="taxonomic scope" value="Eukaryota"/>
</dbReference>
<dbReference type="InterPro" id="IPR000873">
    <property type="entry name" value="AMP-dep_synth/lig_dom"/>
</dbReference>
<dbReference type="AlphaFoldDB" id="D2W337"/>
<gene>
    <name evidence="4" type="ORF">NAEGRDRAFT_75808</name>
</gene>
<dbReference type="eggNOG" id="KOG1178">
    <property type="taxonomic scope" value="Eukaryota"/>
</dbReference>
<dbReference type="GeneID" id="8856532"/>
<feature type="domain" description="Carrier" evidence="3">
    <location>
        <begin position="606"/>
        <end position="681"/>
    </location>
</feature>
<keyword evidence="1" id="KW-0596">Phosphopantetheine</keyword>
<dbReference type="Proteomes" id="UP000006671">
    <property type="component" value="Unassembled WGS sequence"/>
</dbReference>
<dbReference type="Pfam" id="PF00550">
    <property type="entry name" value="PP-binding"/>
    <property type="match status" value="1"/>
</dbReference>
<dbReference type="KEGG" id="ngr:NAEGRDRAFT_75808"/>
<organism evidence="5">
    <name type="scientific">Naegleria gruberi</name>
    <name type="common">Amoeba</name>
    <dbReference type="NCBI Taxonomy" id="5762"/>
    <lineage>
        <taxon>Eukaryota</taxon>
        <taxon>Discoba</taxon>
        <taxon>Heterolobosea</taxon>
        <taxon>Tetramitia</taxon>
        <taxon>Eutetramitia</taxon>
        <taxon>Vahlkampfiidae</taxon>
        <taxon>Naegleria</taxon>
    </lineage>
</organism>
<dbReference type="InterPro" id="IPR036736">
    <property type="entry name" value="ACP-like_sf"/>
</dbReference>
<dbReference type="NCBIfam" id="TIGR01746">
    <property type="entry name" value="Thioester-redct"/>
    <property type="match status" value="1"/>
</dbReference>
<dbReference type="Pfam" id="PF23562">
    <property type="entry name" value="AMP-binding_C_3"/>
    <property type="match status" value="1"/>
</dbReference>
<dbReference type="SUPFAM" id="SSF51735">
    <property type="entry name" value="NAD(P)-binding Rossmann-fold domains"/>
    <property type="match status" value="1"/>
</dbReference>
<sequence length="1086" mass="123388">MSQSTEIIDHEGIQVEWPLNRKPFFNLLELVEHYGLNNSQSTFLTRVITDGELPLDYKLEISTLTFGQFSKSVAMARRLIMKQWPSLKKGSCVALLHENSIVYSVLLFALWTLGCINFPVNNKLTPGIISKLLELGNVKYVSLSPQILDSMIKASDKESMDTFFKTADKYMITSDISQQLKDYEKHEYSSYLKPFDIISAIKDQLDTTISDEDLKQALKLPFKFEDPCFYLNTSGSTNIPKIVIHNMRSLMSSLHYSQSIGTTSQQYVINFLPLFHLMGLYNLLGCLYKGTNYIMFNQTTRQSISQTLSQVLLSHKEHLPSTRAIVFPILLEEIMESEEKTKLLSECLVVALGGVSTPNHLINYCQDHRINITNGYGMSEVGVVMAADPFTGAFKSMKCVIPEKYIVWQPYEMEKCYLLNLKKGCPTCALDYMSINNTKFWVDGIFCTHDLFFEYPKDHYFYNTRSDNILCHTNGEMTNPVPIENEIDSFDGSVVRSAVIGHNRPFCVALIEIDPKKKPNNIKEKISEQIIEMNNRLPFHSRIVDFILLTNDSIPTSSLKGLVSRSKTEQVFKNIIDSLYNVSSSANENENIMVKKPQSSKKASKIAEPSQFLEFMNKQIFINEENAIELNTSLTNIGLDSISLIKLRNYIKNEFNVQLSVDEVYKMNTPKKLIEAINQSELLTPVVNEEIMKYLEKSKESLPQSISSSQPLIHEQVLLTGSTGFLGAFLLRDLLELQELKMVYCICRGNSIDHATKRLIDNMKKYSLWKNEYISRVQVLVGDVGLDLFGMDRATYDELARNVDVVYHGGSVVNFIQPFSSLKESNVDGTRRMIEFSFQSRVKPLLYVSSISAAPLDKDSGQPIERISTLSEMNLTFGYPQTKFASECLLKQAKDILGLPILIVRPGLIIGNETGEMPKGFLLERMLKSIKRTNSTPNLEIVRNLVNVDFVSKIIVNSTRFKLFDLEIIHICNTNPPTHEELLNHLKTNYPNLYGKVEETSFDNFLSNVTENDKSDDGMYPLSQWAKETLQSGKKDSSKYSESVIHLKQATNRLKELNSNLLVEEMSSFSMIDYLIKCLGGQVEAQ</sequence>
<dbReference type="RefSeq" id="XP_002669289.1">
    <property type="nucleotide sequence ID" value="XM_002669243.1"/>
</dbReference>
<dbReference type="InterPro" id="IPR036291">
    <property type="entry name" value="NAD(P)-bd_dom_sf"/>
</dbReference>
<name>D2W337_NAEGR</name>
<dbReference type="EMBL" id="GG738929">
    <property type="protein sequence ID" value="EFC36545.1"/>
    <property type="molecule type" value="Genomic_DNA"/>
</dbReference>
<keyword evidence="5" id="KW-1185">Reference proteome</keyword>
<dbReference type="Gene3D" id="1.10.1200.10">
    <property type="entry name" value="ACP-like"/>
    <property type="match status" value="1"/>
</dbReference>
<dbReference type="InParanoid" id="D2W337"/>
<evidence type="ECO:0000259" key="3">
    <source>
        <dbReference type="PROSITE" id="PS50075"/>
    </source>
</evidence>
<dbReference type="InterPro" id="IPR010080">
    <property type="entry name" value="Thioester_reductase-like_dom"/>
</dbReference>
<dbReference type="InterPro" id="IPR013120">
    <property type="entry name" value="FAR_NAD-bd"/>
</dbReference>
<dbReference type="Pfam" id="PF00501">
    <property type="entry name" value="AMP-binding"/>
    <property type="match status" value="1"/>
</dbReference>
<dbReference type="CDD" id="cd05235">
    <property type="entry name" value="SDR_e1"/>
    <property type="match status" value="1"/>
</dbReference>
<dbReference type="InterPro" id="IPR009081">
    <property type="entry name" value="PP-bd_ACP"/>
</dbReference>
<dbReference type="Gene3D" id="3.40.50.12780">
    <property type="entry name" value="N-terminal domain of ligase-like"/>
    <property type="match status" value="1"/>
</dbReference>
<accession>D2W337</accession>
<reference evidence="4 5" key="1">
    <citation type="journal article" date="2010" name="Cell">
        <title>The genome of Naegleria gruberi illuminates early eukaryotic versatility.</title>
        <authorList>
            <person name="Fritz-Laylin L.K."/>
            <person name="Prochnik S.E."/>
            <person name="Ginger M.L."/>
            <person name="Dacks J.B."/>
            <person name="Carpenter M.L."/>
            <person name="Field M.C."/>
            <person name="Kuo A."/>
            <person name="Paredez A."/>
            <person name="Chapman J."/>
            <person name="Pham J."/>
            <person name="Shu S."/>
            <person name="Neupane R."/>
            <person name="Cipriano M."/>
            <person name="Mancuso J."/>
            <person name="Tu H."/>
            <person name="Salamov A."/>
            <person name="Lindquist E."/>
            <person name="Shapiro H."/>
            <person name="Lucas S."/>
            <person name="Grigoriev I.V."/>
            <person name="Cande W.Z."/>
            <person name="Fulton C."/>
            <person name="Rokhsar D.S."/>
            <person name="Dawson S.C."/>
        </authorList>
    </citation>
    <scope>NUCLEOTIDE SEQUENCE [LARGE SCALE GENOMIC DNA]</scope>
    <source>
        <strain evidence="4 5">NEG-M</strain>
    </source>
</reference>
<dbReference type="OrthoDB" id="429813at2759"/>
<evidence type="ECO:0000313" key="5">
    <source>
        <dbReference type="Proteomes" id="UP000006671"/>
    </source>
</evidence>
<proteinExistence type="predicted"/>
<dbReference type="Pfam" id="PF07993">
    <property type="entry name" value="NAD_binding_4"/>
    <property type="match status" value="1"/>
</dbReference>
<keyword evidence="2" id="KW-0597">Phosphoprotein</keyword>
<evidence type="ECO:0000313" key="4">
    <source>
        <dbReference type="EMBL" id="EFC36545.1"/>
    </source>
</evidence>
<evidence type="ECO:0000256" key="2">
    <source>
        <dbReference type="ARBA" id="ARBA00022553"/>
    </source>
</evidence>
<dbReference type="InterPro" id="IPR042099">
    <property type="entry name" value="ANL_N_sf"/>
</dbReference>
<dbReference type="STRING" id="5762.D2W337"/>
<evidence type="ECO:0000256" key="1">
    <source>
        <dbReference type="ARBA" id="ARBA00022450"/>
    </source>
</evidence>
<dbReference type="PANTHER" id="PTHR44845">
    <property type="entry name" value="CARRIER DOMAIN-CONTAINING PROTEIN"/>
    <property type="match status" value="1"/>
</dbReference>
<dbReference type="PROSITE" id="PS50075">
    <property type="entry name" value="CARRIER"/>
    <property type="match status" value="1"/>
</dbReference>
<dbReference type="Gene3D" id="3.40.50.720">
    <property type="entry name" value="NAD(P)-binding Rossmann-like Domain"/>
    <property type="match status" value="1"/>
</dbReference>
<protein>
    <submittedName>
        <fullName evidence="4">Predicted protein</fullName>
    </submittedName>
</protein>
<dbReference type="SUPFAM" id="SSF56801">
    <property type="entry name" value="Acetyl-CoA synthetase-like"/>
    <property type="match status" value="1"/>
</dbReference>
<dbReference type="PANTHER" id="PTHR44845:SF6">
    <property type="entry name" value="BETA-ALANINE-ACTIVATING ENZYME"/>
    <property type="match status" value="1"/>
</dbReference>